<sequence>MSSRVRTAFRPLEKNVSQESTGIRRAATSVPSLSYVGGTDYAQERLELLSRLEQRWCSSKPFDCCPGSSCVAPVPRRTYSSSSNSRPSSSGSLVEDDLACMELRGILGNIEGVASPGSRSSSASSASTGPFLAMDQEMDLFPLEEIVVPGPSPITRSGNPMPLDAGFGAAF</sequence>
<keyword evidence="3" id="KW-1185">Reference proteome</keyword>
<gene>
    <name evidence="2" type="ORF">IWW36_003713</name>
</gene>
<comment type="caution">
    <text evidence="2">The sequence shown here is derived from an EMBL/GenBank/DDBJ whole genome shotgun (WGS) entry which is preliminary data.</text>
</comment>
<feature type="region of interest" description="Disordered" evidence="1">
    <location>
        <begin position="1"/>
        <end position="20"/>
    </location>
</feature>
<organism evidence="2 3">
    <name type="scientific">Coemansia brasiliensis</name>
    <dbReference type="NCBI Taxonomy" id="2650707"/>
    <lineage>
        <taxon>Eukaryota</taxon>
        <taxon>Fungi</taxon>
        <taxon>Fungi incertae sedis</taxon>
        <taxon>Zoopagomycota</taxon>
        <taxon>Kickxellomycotina</taxon>
        <taxon>Kickxellomycetes</taxon>
        <taxon>Kickxellales</taxon>
        <taxon>Kickxellaceae</taxon>
        <taxon>Coemansia</taxon>
    </lineage>
</organism>
<evidence type="ECO:0000313" key="2">
    <source>
        <dbReference type="EMBL" id="KAJ2847717.1"/>
    </source>
</evidence>
<name>A0A9W8LWY6_9FUNG</name>
<evidence type="ECO:0000256" key="1">
    <source>
        <dbReference type="SAM" id="MobiDB-lite"/>
    </source>
</evidence>
<dbReference type="OrthoDB" id="5563614at2759"/>
<protein>
    <submittedName>
        <fullName evidence="2">Uncharacterized protein</fullName>
    </submittedName>
</protein>
<accession>A0A9W8LWY6</accession>
<dbReference type="Proteomes" id="UP001139887">
    <property type="component" value="Unassembled WGS sequence"/>
</dbReference>
<dbReference type="EMBL" id="JANBUW010000273">
    <property type="protein sequence ID" value="KAJ2847717.1"/>
    <property type="molecule type" value="Genomic_DNA"/>
</dbReference>
<proteinExistence type="predicted"/>
<evidence type="ECO:0000313" key="3">
    <source>
        <dbReference type="Proteomes" id="UP001139887"/>
    </source>
</evidence>
<dbReference type="AlphaFoldDB" id="A0A9W8LWY6"/>
<reference evidence="2" key="1">
    <citation type="submission" date="2022-07" db="EMBL/GenBank/DDBJ databases">
        <title>Phylogenomic reconstructions and comparative analyses of Kickxellomycotina fungi.</title>
        <authorList>
            <person name="Reynolds N.K."/>
            <person name="Stajich J.E."/>
            <person name="Barry K."/>
            <person name="Grigoriev I.V."/>
            <person name="Crous P."/>
            <person name="Smith M.E."/>
        </authorList>
    </citation>
    <scope>NUCLEOTIDE SEQUENCE</scope>
    <source>
        <strain evidence="2">NRRL 1566</strain>
    </source>
</reference>